<dbReference type="InterPro" id="IPR032466">
    <property type="entry name" value="Metal_Hydrolase"/>
</dbReference>
<proteinExistence type="predicted"/>
<dbReference type="GO" id="GO:0016810">
    <property type="term" value="F:hydrolase activity, acting on carbon-nitrogen (but not peptide) bonds"/>
    <property type="evidence" value="ECO:0007669"/>
    <property type="project" value="InterPro"/>
</dbReference>
<sequence length="391" mass="39563">MRAIRAARLFDGLSAAADPLVLVEDGRITAVTSGGAAPEGAEVVDLGDVTLLPGLVDAHTHLAFDASADPVGSLAARAEAGPDAVLERMRRAARRALLAGVTTVRDLGDRDHLALRLAEETRADPAAGPRVLSAGAPITVPGGHCWYLGGEVSGPAAVRRAVRERAERGAGVIKVMASGGELTPGIPVHEPAFSPAELHAAVDEAHRLGLPITAHAHAAAGIAQVIDAGFDGVEHATFLTADGPVFDPWLVERLAASGVAASLTLGLAPGSPPPPPRIAALLPALEKGFADLHRAGVTLVVSSDAGINPAKPHDVLPHSIAHLAQITGASPRAAITAATATAARACGLSHRAGRIAPGLDADLLAVPGDPLRDLSVLATPAAVFRAGHRVV</sequence>
<evidence type="ECO:0000313" key="2">
    <source>
        <dbReference type="EMBL" id="RJL23068.1"/>
    </source>
</evidence>
<dbReference type="EMBL" id="QZEY01000020">
    <property type="protein sequence ID" value="RJL23068.1"/>
    <property type="molecule type" value="Genomic_DNA"/>
</dbReference>
<dbReference type="Pfam" id="PF01979">
    <property type="entry name" value="Amidohydro_1"/>
    <property type="match status" value="1"/>
</dbReference>
<dbReference type="Proteomes" id="UP000265768">
    <property type="component" value="Unassembled WGS sequence"/>
</dbReference>
<reference evidence="2 3" key="1">
    <citation type="submission" date="2018-09" db="EMBL/GenBank/DDBJ databases">
        <title>YIM 75507 draft genome.</title>
        <authorList>
            <person name="Tang S."/>
            <person name="Feng Y."/>
        </authorList>
    </citation>
    <scope>NUCLEOTIDE SEQUENCE [LARGE SCALE GENOMIC DNA]</scope>
    <source>
        <strain evidence="2 3">YIM 75507</strain>
    </source>
</reference>
<dbReference type="PANTHER" id="PTHR43135:SF3">
    <property type="entry name" value="ALPHA-D-RIBOSE 1-METHYLPHOSPHONATE 5-TRIPHOSPHATE DIPHOSPHATASE"/>
    <property type="match status" value="1"/>
</dbReference>
<dbReference type="AlphaFoldDB" id="A0A3A4AP04"/>
<dbReference type="InterPro" id="IPR051781">
    <property type="entry name" value="Metallo-dep_Hydrolase"/>
</dbReference>
<dbReference type="PANTHER" id="PTHR43135">
    <property type="entry name" value="ALPHA-D-RIBOSE 1-METHYLPHOSPHONATE 5-TRIPHOSPHATE DIPHOSPHATASE"/>
    <property type="match status" value="1"/>
</dbReference>
<evidence type="ECO:0000313" key="3">
    <source>
        <dbReference type="Proteomes" id="UP000265768"/>
    </source>
</evidence>
<dbReference type="InterPro" id="IPR006680">
    <property type="entry name" value="Amidohydro-rel"/>
</dbReference>
<keyword evidence="2" id="KW-0378">Hydrolase</keyword>
<dbReference type="Gene3D" id="2.30.40.10">
    <property type="entry name" value="Urease, subunit C, domain 1"/>
    <property type="match status" value="1"/>
</dbReference>
<dbReference type="RefSeq" id="WP_119930766.1">
    <property type="nucleotide sequence ID" value="NZ_QZEY01000020.1"/>
</dbReference>
<dbReference type="Gene3D" id="3.20.20.140">
    <property type="entry name" value="Metal-dependent hydrolases"/>
    <property type="match status" value="1"/>
</dbReference>
<name>A0A3A4AP04_9ACTN</name>
<dbReference type="OrthoDB" id="3514520at2"/>
<keyword evidence="3" id="KW-1185">Reference proteome</keyword>
<organism evidence="2 3">
    <name type="scientific">Bailinhaonella thermotolerans</name>
    <dbReference type="NCBI Taxonomy" id="1070861"/>
    <lineage>
        <taxon>Bacteria</taxon>
        <taxon>Bacillati</taxon>
        <taxon>Actinomycetota</taxon>
        <taxon>Actinomycetes</taxon>
        <taxon>Streptosporangiales</taxon>
        <taxon>Streptosporangiaceae</taxon>
        <taxon>Bailinhaonella</taxon>
    </lineage>
</organism>
<dbReference type="InterPro" id="IPR011059">
    <property type="entry name" value="Metal-dep_hydrolase_composite"/>
</dbReference>
<gene>
    <name evidence="2" type="ORF">D5H75_34430</name>
</gene>
<evidence type="ECO:0000259" key="1">
    <source>
        <dbReference type="Pfam" id="PF01979"/>
    </source>
</evidence>
<protein>
    <submittedName>
        <fullName evidence="2">Amidohydrolase family protein</fullName>
    </submittedName>
</protein>
<dbReference type="SUPFAM" id="SSF51338">
    <property type="entry name" value="Composite domain of metallo-dependent hydrolases"/>
    <property type="match status" value="1"/>
</dbReference>
<comment type="caution">
    <text evidence="2">The sequence shown here is derived from an EMBL/GenBank/DDBJ whole genome shotgun (WGS) entry which is preliminary data.</text>
</comment>
<feature type="domain" description="Amidohydrolase-related" evidence="1">
    <location>
        <begin position="50"/>
        <end position="389"/>
    </location>
</feature>
<accession>A0A3A4AP04</accession>
<dbReference type="SUPFAM" id="SSF51556">
    <property type="entry name" value="Metallo-dependent hydrolases"/>
    <property type="match status" value="1"/>
</dbReference>